<feature type="binding site" evidence="7">
    <location>
        <position position="105"/>
    </location>
    <ligand>
        <name>sn-glycerol 3-phosphate</name>
        <dbReference type="ChEBI" id="CHEBI:57597"/>
    </ligand>
</feature>
<evidence type="ECO:0000259" key="11">
    <source>
        <dbReference type="Pfam" id="PF07479"/>
    </source>
</evidence>
<feature type="domain" description="Glycerol-3-phosphate dehydrogenase NAD-dependent C-terminal" evidence="11">
    <location>
        <begin position="177"/>
        <end position="317"/>
    </location>
</feature>
<dbReference type="Gene3D" id="3.40.50.720">
    <property type="entry name" value="NAD(P)-binding Rossmann-like Domain"/>
    <property type="match status" value="1"/>
</dbReference>
<feature type="binding site" evidence="7">
    <location>
        <position position="253"/>
    </location>
    <ligand>
        <name>sn-glycerol 3-phosphate</name>
        <dbReference type="ChEBI" id="CHEBI:57597"/>
    </ligand>
</feature>
<dbReference type="EC" id="1.1.1.94" evidence="7"/>
<keyword evidence="3 7" id="KW-0560">Oxidoreductase</keyword>
<gene>
    <name evidence="7" type="primary">gpsA</name>
    <name evidence="12" type="ORF">NBZ79_19160</name>
</gene>
<dbReference type="PANTHER" id="PTHR11728">
    <property type="entry name" value="GLYCEROL-3-PHOSPHATE DEHYDROGENASE"/>
    <property type="match status" value="1"/>
</dbReference>
<dbReference type="Proteomes" id="UP001056291">
    <property type="component" value="Chromosome"/>
</dbReference>
<comment type="pathway">
    <text evidence="7">Membrane lipid metabolism; glycerophospholipid metabolism.</text>
</comment>
<dbReference type="InterPro" id="IPR006168">
    <property type="entry name" value="G3P_DH_NAD-dep"/>
</dbReference>
<keyword evidence="7" id="KW-0547">Nucleotide-binding</keyword>
<feature type="binding site" evidence="7">
    <location>
        <position position="278"/>
    </location>
    <ligand>
        <name>NADPH</name>
        <dbReference type="ChEBI" id="CHEBI:57783"/>
    </ligand>
</feature>
<dbReference type="InterPro" id="IPR011128">
    <property type="entry name" value="G3P_DH_NAD-dep_N"/>
</dbReference>
<dbReference type="InterPro" id="IPR006109">
    <property type="entry name" value="G3P_DH_NAD-dep_C"/>
</dbReference>
<feature type="binding site" evidence="7">
    <location>
        <position position="251"/>
    </location>
    <ligand>
        <name>sn-glycerol 3-phosphate</name>
        <dbReference type="ChEBI" id="CHEBI:57597"/>
    </ligand>
</feature>
<feature type="binding site" evidence="7">
    <location>
        <position position="137"/>
    </location>
    <ligand>
        <name>NADPH</name>
        <dbReference type="ChEBI" id="CHEBI:57783"/>
    </ligand>
</feature>
<organism evidence="12 13">
    <name type="scientific">Sneathiella marina</name>
    <dbReference type="NCBI Taxonomy" id="2950108"/>
    <lineage>
        <taxon>Bacteria</taxon>
        <taxon>Pseudomonadati</taxon>
        <taxon>Pseudomonadota</taxon>
        <taxon>Alphaproteobacteria</taxon>
        <taxon>Sneathiellales</taxon>
        <taxon>Sneathiellaceae</taxon>
        <taxon>Sneathiella</taxon>
    </lineage>
</organism>
<feature type="active site" description="Proton acceptor" evidence="7">
    <location>
        <position position="188"/>
    </location>
</feature>
<proteinExistence type="inferred from homology"/>
<dbReference type="InterPro" id="IPR013328">
    <property type="entry name" value="6PGD_dom2"/>
</dbReference>
<dbReference type="PIRSF" id="PIRSF000114">
    <property type="entry name" value="Glycerol-3-P_dh"/>
    <property type="match status" value="1"/>
</dbReference>
<dbReference type="PRINTS" id="PR00077">
    <property type="entry name" value="GPDHDRGNASE"/>
</dbReference>
<evidence type="ECO:0000256" key="6">
    <source>
        <dbReference type="ARBA" id="ARBA00023264"/>
    </source>
</evidence>
<feature type="binding site" evidence="7">
    <location>
        <position position="12"/>
    </location>
    <ligand>
        <name>NADPH</name>
        <dbReference type="ChEBI" id="CHEBI:57783"/>
    </ligand>
</feature>
<dbReference type="SUPFAM" id="SSF51735">
    <property type="entry name" value="NAD(P)-binding Rossmann-fold domains"/>
    <property type="match status" value="1"/>
</dbReference>
<feature type="binding site" evidence="7">
    <location>
        <position position="241"/>
    </location>
    <ligand>
        <name>sn-glycerol 3-phosphate</name>
        <dbReference type="ChEBI" id="CHEBI:57597"/>
    </ligand>
</feature>
<sequence length="333" mass="34982">MTKLTVIGAGAWGTALAITARKAGSDVVLWTRHSAHSDLLNTENVNSSYLPDIPLAAGITATSDIRHAAQADILLLVTPAQHARETLYRLKPELEAETILVMCSKGIEQESGRLMSEIMEEIAPSNPHAILSGPNFAAEIARGLPAAATLACRHQELGESLVKAIGLPTFRPYLTDDVIGAQIGGAVKNVLAIACGLVAGGRLGENARAALITRGMAEILRLGEKLGARAETLMGLSGFGDLILCCTSQTSRNFSLGAALGQGDILEEILQERTAVTEGVYTASAICRLAEKFGIEMPICAAVDEILNGGTAVSSAIEDLLARPFRDEKLAGF</sequence>
<dbReference type="InterPro" id="IPR036291">
    <property type="entry name" value="NAD(P)-bd_dom_sf"/>
</dbReference>
<dbReference type="NCBIfam" id="NF000942">
    <property type="entry name" value="PRK00094.1-4"/>
    <property type="match status" value="1"/>
</dbReference>
<dbReference type="RefSeq" id="WP_251934267.1">
    <property type="nucleotide sequence ID" value="NZ_CP098747.1"/>
</dbReference>
<evidence type="ECO:0000256" key="3">
    <source>
        <dbReference type="ARBA" id="ARBA00023002"/>
    </source>
</evidence>
<evidence type="ECO:0000256" key="4">
    <source>
        <dbReference type="ARBA" id="ARBA00023098"/>
    </source>
</evidence>
<comment type="similarity">
    <text evidence="1 7 8">Belongs to the NAD-dependent glycerol-3-phosphate dehydrogenase family.</text>
</comment>
<evidence type="ECO:0000256" key="7">
    <source>
        <dbReference type="HAMAP-Rule" id="MF_00394"/>
    </source>
</evidence>
<feature type="binding site" evidence="7">
    <location>
        <position position="49"/>
    </location>
    <ligand>
        <name>NADPH</name>
        <dbReference type="ChEBI" id="CHEBI:57783"/>
    </ligand>
</feature>
<evidence type="ECO:0000259" key="10">
    <source>
        <dbReference type="Pfam" id="PF01210"/>
    </source>
</evidence>
<feature type="binding site" evidence="7">
    <location>
        <position position="32"/>
    </location>
    <ligand>
        <name>NADPH</name>
        <dbReference type="ChEBI" id="CHEBI:57783"/>
    </ligand>
</feature>
<evidence type="ECO:0000256" key="1">
    <source>
        <dbReference type="ARBA" id="ARBA00011009"/>
    </source>
</evidence>
<feature type="binding site" evidence="7">
    <location>
        <position position="252"/>
    </location>
    <ligand>
        <name>NADPH</name>
        <dbReference type="ChEBI" id="CHEBI:57783"/>
    </ligand>
</feature>
<keyword evidence="4 7" id="KW-0443">Lipid metabolism</keyword>
<dbReference type="Gene3D" id="1.10.1040.10">
    <property type="entry name" value="N-(1-d-carboxylethyl)-l-norvaline Dehydrogenase, domain 2"/>
    <property type="match status" value="1"/>
</dbReference>
<feature type="binding site" evidence="7">
    <location>
        <position position="276"/>
    </location>
    <ligand>
        <name>NADPH</name>
        <dbReference type="ChEBI" id="CHEBI:57783"/>
    </ligand>
</feature>
<comment type="caution">
    <text evidence="7">Lacks conserved residue(s) required for the propagation of feature annotation.</text>
</comment>
<evidence type="ECO:0000256" key="8">
    <source>
        <dbReference type="RuleBase" id="RU000437"/>
    </source>
</evidence>
<feature type="binding site" evidence="7">
    <location>
        <position position="33"/>
    </location>
    <ligand>
        <name>NADPH</name>
        <dbReference type="ChEBI" id="CHEBI:57783"/>
    </ligand>
</feature>
<reference evidence="12" key="1">
    <citation type="submission" date="2022-06" db="EMBL/GenBank/DDBJ databases">
        <title>Sneathiella actinostolidae sp. nov., isolated from a sea anemonein the Western Pacific Ocean.</title>
        <authorList>
            <person name="Wei M.J."/>
        </authorList>
    </citation>
    <scope>NUCLEOTIDE SEQUENCE</scope>
    <source>
        <strain evidence="12">PHK-P5</strain>
    </source>
</reference>
<keyword evidence="7" id="KW-0963">Cytoplasm</keyword>
<dbReference type="NCBIfam" id="NF000940">
    <property type="entry name" value="PRK00094.1-2"/>
    <property type="match status" value="1"/>
</dbReference>
<keyword evidence="7" id="KW-0521">NADP</keyword>
<evidence type="ECO:0000313" key="12">
    <source>
        <dbReference type="EMBL" id="USG61280.1"/>
    </source>
</evidence>
<keyword evidence="13" id="KW-1185">Reference proteome</keyword>
<dbReference type="EMBL" id="CP098747">
    <property type="protein sequence ID" value="USG61280.1"/>
    <property type="molecule type" value="Genomic_DNA"/>
</dbReference>
<comment type="function">
    <text evidence="7">Catalyzes the reduction of the glycolytic intermediate dihydroxyacetone phosphate (DHAP) to sn-glycerol 3-phosphate (G3P), the key precursor for phospholipid synthesis.</text>
</comment>
<feature type="binding site" evidence="7">
    <location>
        <position position="133"/>
    </location>
    <ligand>
        <name>sn-glycerol 3-phosphate</name>
        <dbReference type="ChEBI" id="CHEBI:57597"/>
    </ligand>
</feature>
<dbReference type="HAMAP" id="MF_00394">
    <property type="entry name" value="NAD_Glyc3P_dehydrog"/>
    <property type="match status" value="1"/>
</dbReference>
<evidence type="ECO:0000256" key="2">
    <source>
        <dbReference type="ARBA" id="ARBA00022516"/>
    </source>
</evidence>
<dbReference type="PANTHER" id="PTHR11728:SF1">
    <property type="entry name" value="GLYCEROL-3-PHOSPHATE DEHYDROGENASE [NAD(+)] 2, CHLOROPLASTIC"/>
    <property type="match status" value="1"/>
</dbReference>
<evidence type="ECO:0000313" key="13">
    <source>
        <dbReference type="Proteomes" id="UP001056291"/>
    </source>
</evidence>
<feature type="binding site" evidence="7">
    <location>
        <position position="252"/>
    </location>
    <ligand>
        <name>sn-glycerol 3-phosphate</name>
        <dbReference type="ChEBI" id="CHEBI:57597"/>
    </ligand>
</feature>
<accession>A0ABY4W268</accession>
<feature type="binding site" evidence="7">
    <location>
        <position position="105"/>
    </location>
    <ligand>
        <name>NADPH</name>
        <dbReference type="ChEBI" id="CHEBI:57783"/>
    </ligand>
</feature>
<keyword evidence="7 8" id="KW-0520">NAD</keyword>
<dbReference type="SUPFAM" id="SSF48179">
    <property type="entry name" value="6-phosphogluconate dehydrogenase C-terminal domain-like"/>
    <property type="match status" value="1"/>
</dbReference>
<keyword evidence="2 7" id="KW-0444">Lipid biosynthesis</keyword>
<protein>
    <recommendedName>
        <fullName evidence="7">Glycerol-3-phosphate dehydrogenase [NAD(P)+]</fullName>
        <ecNumber evidence="7">1.1.1.94</ecNumber>
    </recommendedName>
    <alternativeName>
        <fullName evidence="7">NAD(P)(+)-dependent glycerol-3-phosphate dehydrogenase</fullName>
    </alternativeName>
    <alternativeName>
        <fullName evidence="7">NAD(P)H-dependent dihydroxyacetone-phosphate reductase</fullName>
    </alternativeName>
</protein>
<keyword evidence="6 7" id="KW-1208">Phospholipid metabolism</keyword>
<name>A0ABY4W268_9PROT</name>
<dbReference type="InterPro" id="IPR008927">
    <property type="entry name" value="6-PGluconate_DH-like_C_sf"/>
</dbReference>
<comment type="catalytic activity">
    <reaction evidence="7">
        <text>sn-glycerol 3-phosphate + NAD(+) = dihydroxyacetone phosphate + NADH + H(+)</text>
        <dbReference type="Rhea" id="RHEA:11092"/>
        <dbReference type="ChEBI" id="CHEBI:15378"/>
        <dbReference type="ChEBI" id="CHEBI:57540"/>
        <dbReference type="ChEBI" id="CHEBI:57597"/>
        <dbReference type="ChEBI" id="CHEBI:57642"/>
        <dbReference type="ChEBI" id="CHEBI:57945"/>
        <dbReference type="EC" id="1.1.1.94"/>
    </reaction>
</comment>
<dbReference type="Pfam" id="PF01210">
    <property type="entry name" value="NAD_Gly3P_dh_N"/>
    <property type="match status" value="1"/>
</dbReference>
<feature type="binding site" evidence="7">
    <location>
        <position position="188"/>
    </location>
    <ligand>
        <name>sn-glycerol 3-phosphate</name>
        <dbReference type="ChEBI" id="CHEBI:57597"/>
    </ligand>
</feature>
<dbReference type="Pfam" id="PF07479">
    <property type="entry name" value="NAD_Gly3P_dh_C"/>
    <property type="match status" value="1"/>
</dbReference>
<keyword evidence="5 7" id="KW-0594">Phospholipid biosynthesis</keyword>
<comment type="catalytic activity">
    <reaction evidence="7 9">
        <text>sn-glycerol 3-phosphate + NADP(+) = dihydroxyacetone phosphate + NADPH + H(+)</text>
        <dbReference type="Rhea" id="RHEA:11096"/>
        <dbReference type="ChEBI" id="CHEBI:15378"/>
        <dbReference type="ChEBI" id="CHEBI:57597"/>
        <dbReference type="ChEBI" id="CHEBI:57642"/>
        <dbReference type="ChEBI" id="CHEBI:57783"/>
        <dbReference type="ChEBI" id="CHEBI:58349"/>
        <dbReference type="EC" id="1.1.1.94"/>
    </reaction>
</comment>
<comment type="subcellular location">
    <subcellularLocation>
        <location evidence="7">Cytoplasm</location>
    </subcellularLocation>
</comment>
<evidence type="ECO:0000256" key="5">
    <source>
        <dbReference type="ARBA" id="ARBA00023209"/>
    </source>
</evidence>
<feature type="domain" description="Glycerol-3-phosphate dehydrogenase NAD-dependent N-terminal" evidence="10">
    <location>
        <begin position="3"/>
        <end position="156"/>
    </location>
</feature>
<evidence type="ECO:0000256" key="9">
    <source>
        <dbReference type="RuleBase" id="RU000439"/>
    </source>
</evidence>